<evidence type="ECO:0000256" key="1">
    <source>
        <dbReference type="ARBA" id="ARBA00022723"/>
    </source>
</evidence>
<dbReference type="PRINTS" id="PR01958">
    <property type="entry name" value="S17BPHPHTASE"/>
</dbReference>
<comment type="caution">
    <text evidence="5">The sequence shown here is derived from an EMBL/GenBank/DDBJ whole genome shotgun (WGS) entry which is preliminary data.</text>
</comment>
<dbReference type="InterPro" id="IPR023079">
    <property type="entry name" value="SBPase"/>
</dbReference>
<evidence type="ECO:0000313" key="6">
    <source>
        <dbReference type="Proteomes" id="UP001141253"/>
    </source>
</evidence>
<organism evidence="5 6">
    <name type="scientific">Salix suchowensis</name>
    <dbReference type="NCBI Taxonomy" id="1278906"/>
    <lineage>
        <taxon>Eukaryota</taxon>
        <taxon>Viridiplantae</taxon>
        <taxon>Streptophyta</taxon>
        <taxon>Embryophyta</taxon>
        <taxon>Tracheophyta</taxon>
        <taxon>Spermatophyta</taxon>
        <taxon>Magnoliopsida</taxon>
        <taxon>eudicotyledons</taxon>
        <taxon>Gunneridae</taxon>
        <taxon>Pentapetalae</taxon>
        <taxon>rosids</taxon>
        <taxon>fabids</taxon>
        <taxon>Malpighiales</taxon>
        <taxon>Salicaceae</taxon>
        <taxon>Saliceae</taxon>
        <taxon>Salix</taxon>
    </lineage>
</organism>
<dbReference type="Gene3D" id="3.40.190.80">
    <property type="match status" value="2"/>
</dbReference>
<dbReference type="EMBL" id="JAPFFI010000024">
    <property type="protein sequence ID" value="KAJ6311856.1"/>
    <property type="molecule type" value="Genomic_DNA"/>
</dbReference>
<dbReference type="PANTHER" id="PTHR11556:SF35">
    <property type="entry name" value="SEDOHEPTULOSE-1,7-BISPHOSPHATASE, CHLOROPLASTIC"/>
    <property type="match status" value="1"/>
</dbReference>
<reference evidence="5" key="2">
    <citation type="journal article" date="2023" name="Int. J. Mol. Sci.">
        <title>De Novo Assembly and Annotation of 11 Diverse Shrub Willow (Salix) Genomes Reveals Novel Gene Organization in Sex-Linked Regions.</title>
        <authorList>
            <person name="Hyden B."/>
            <person name="Feng K."/>
            <person name="Yates T.B."/>
            <person name="Jawdy S."/>
            <person name="Cereghino C."/>
            <person name="Smart L.B."/>
            <person name="Muchero W."/>
        </authorList>
    </citation>
    <scope>NUCLEOTIDE SEQUENCE</scope>
    <source>
        <tissue evidence="5">Shoot tip</tissue>
    </source>
</reference>
<reference evidence="5" key="1">
    <citation type="submission" date="2022-10" db="EMBL/GenBank/DDBJ databases">
        <authorList>
            <person name="Hyden B.L."/>
            <person name="Feng K."/>
            <person name="Yates T."/>
            <person name="Jawdy S."/>
            <person name="Smart L.B."/>
            <person name="Muchero W."/>
        </authorList>
    </citation>
    <scope>NUCLEOTIDE SEQUENCE</scope>
    <source>
        <tissue evidence="5">Shoot tip</tissue>
    </source>
</reference>
<dbReference type="SUPFAM" id="SSF56655">
    <property type="entry name" value="Carbohydrate phosphatase"/>
    <property type="match status" value="1"/>
</dbReference>
<evidence type="ECO:0000259" key="4">
    <source>
        <dbReference type="Pfam" id="PF18913"/>
    </source>
</evidence>
<name>A0ABQ8ZV19_9ROSI</name>
<keyword evidence="2" id="KW-0460">Magnesium</keyword>
<keyword evidence="6" id="KW-1185">Reference proteome</keyword>
<feature type="domain" description="Fructose-1-6-bisphosphatase class 1 C-terminal" evidence="4">
    <location>
        <begin position="19"/>
        <end position="74"/>
    </location>
</feature>
<dbReference type="Pfam" id="PF18913">
    <property type="entry name" value="FBPase_C"/>
    <property type="match status" value="1"/>
</dbReference>
<sequence>MCLFPGKWQHVKETTEIGEGKLFSPGNLRATFDNVDYDKLINYYVKEKYTLTYTGGMVPDVNQIIVKEKGVFTNAGGYSSDGYQSVLDKEIINLDDRTQVAYGSKNEIIRFEETLNGKSRLKAEGVPVGAAA</sequence>
<dbReference type="PANTHER" id="PTHR11556">
    <property type="entry name" value="FRUCTOSE-1,6-BISPHOSPHATASE-RELATED"/>
    <property type="match status" value="1"/>
</dbReference>
<protein>
    <recommendedName>
        <fullName evidence="4">Fructose-1-6-bisphosphatase class 1 C-terminal domain-containing protein</fullName>
    </recommendedName>
</protein>
<evidence type="ECO:0000256" key="2">
    <source>
        <dbReference type="ARBA" id="ARBA00022842"/>
    </source>
</evidence>
<dbReference type="InterPro" id="IPR044015">
    <property type="entry name" value="FBPase_C_dom"/>
</dbReference>
<proteinExistence type="predicted"/>
<gene>
    <name evidence="5" type="ORF">OIU77_013581</name>
</gene>
<comment type="pathway">
    <text evidence="3">Carbohydrate biosynthesis.</text>
</comment>
<dbReference type="Proteomes" id="UP001141253">
    <property type="component" value="Chromosome 10"/>
</dbReference>
<keyword evidence="1" id="KW-0479">Metal-binding</keyword>
<evidence type="ECO:0000313" key="5">
    <source>
        <dbReference type="EMBL" id="KAJ6311856.1"/>
    </source>
</evidence>
<accession>A0ABQ8ZV19</accession>
<dbReference type="InterPro" id="IPR000146">
    <property type="entry name" value="FBPase_class-1"/>
</dbReference>
<evidence type="ECO:0000256" key="3">
    <source>
        <dbReference type="ARBA" id="ARBA00024331"/>
    </source>
</evidence>